<organism evidence="1 2">
    <name type="scientific">Calicophoron daubneyi</name>
    <name type="common">Rumen fluke</name>
    <name type="synonym">Paramphistomum daubneyi</name>
    <dbReference type="NCBI Taxonomy" id="300641"/>
    <lineage>
        <taxon>Eukaryota</taxon>
        <taxon>Metazoa</taxon>
        <taxon>Spiralia</taxon>
        <taxon>Lophotrochozoa</taxon>
        <taxon>Platyhelminthes</taxon>
        <taxon>Trematoda</taxon>
        <taxon>Digenea</taxon>
        <taxon>Plagiorchiida</taxon>
        <taxon>Pronocephalata</taxon>
        <taxon>Paramphistomoidea</taxon>
        <taxon>Paramphistomidae</taxon>
        <taxon>Calicophoron</taxon>
    </lineage>
</organism>
<dbReference type="Proteomes" id="UP001497525">
    <property type="component" value="Unassembled WGS sequence"/>
</dbReference>
<reference evidence="1" key="1">
    <citation type="submission" date="2024-06" db="EMBL/GenBank/DDBJ databases">
        <authorList>
            <person name="Liu X."/>
            <person name="Lenzi L."/>
            <person name="Haldenby T S."/>
            <person name="Uol C."/>
        </authorList>
    </citation>
    <scope>NUCLEOTIDE SEQUENCE</scope>
</reference>
<dbReference type="AlphaFoldDB" id="A0AAV2TLQ5"/>
<dbReference type="EMBL" id="CAXLJL010000378">
    <property type="protein sequence ID" value="CAL5137250.1"/>
    <property type="molecule type" value="Genomic_DNA"/>
</dbReference>
<proteinExistence type="predicted"/>
<sequence>MEAGESNTRSRNFGAAATKTNTEVVNGDLVFYSSSDSDSEYPRRNIFPLRSQRLPRDSLKFILTIWYSPETSSAIAESISTGCTDVQLKKLIAGSPRDILRLAAKYFGELDI</sequence>
<comment type="caution">
    <text evidence="1">The sequence shown here is derived from an EMBL/GenBank/DDBJ whole genome shotgun (WGS) entry which is preliminary data.</text>
</comment>
<evidence type="ECO:0000313" key="2">
    <source>
        <dbReference type="Proteomes" id="UP001497525"/>
    </source>
</evidence>
<accession>A0AAV2TLQ5</accession>
<name>A0AAV2TLQ5_CALDB</name>
<evidence type="ECO:0000313" key="1">
    <source>
        <dbReference type="EMBL" id="CAL5137250.1"/>
    </source>
</evidence>
<protein>
    <submittedName>
        <fullName evidence="1">Uncharacterized protein</fullName>
    </submittedName>
</protein>
<gene>
    <name evidence="1" type="ORF">CDAUBV1_LOCUS11504</name>
</gene>